<comment type="caution">
    <text evidence="2">The sequence shown here is derived from an EMBL/GenBank/DDBJ whole genome shotgun (WGS) entry which is preliminary data.</text>
</comment>
<dbReference type="InterPro" id="IPR027417">
    <property type="entry name" value="P-loop_NTPase"/>
</dbReference>
<evidence type="ECO:0000313" key="3">
    <source>
        <dbReference type="Proteomes" id="UP000659124"/>
    </source>
</evidence>
<name>A0ABR7TMR3_9BACT</name>
<proteinExistence type="predicted"/>
<dbReference type="Proteomes" id="UP000659124">
    <property type="component" value="Unassembled WGS sequence"/>
</dbReference>
<dbReference type="EMBL" id="JACVFC010000002">
    <property type="protein sequence ID" value="MBC9931776.1"/>
    <property type="molecule type" value="Genomic_DNA"/>
</dbReference>
<sequence length="179" mass="19717">MIKTNGYVFTGGPGAGKTSVITALAAKGFPVVPESGRQIIQEQVASGGTALPWADKILFRDKMLSAALDDFYRLPPDGQPVFFDRGIPDLIGYSRLENLPVPAVLPEYAVTLRYHPRVFIFPPWEEIYQGDTERKQDYATAVATYNAMHAAYTRCGYQLVTVPCMSVAGRVAFILEQLP</sequence>
<dbReference type="SUPFAM" id="SSF52540">
    <property type="entry name" value="P-loop containing nucleoside triphosphate hydrolases"/>
    <property type="match status" value="1"/>
</dbReference>
<dbReference type="Gene3D" id="3.40.50.300">
    <property type="entry name" value="P-loop containing nucleotide triphosphate hydrolases"/>
    <property type="match status" value="1"/>
</dbReference>
<feature type="domain" description="NadR/Ttd14 AAA" evidence="1">
    <location>
        <begin position="7"/>
        <end position="168"/>
    </location>
</feature>
<gene>
    <name evidence="2" type="ORF">ICL07_15430</name>
</gene>
<protein>
    <submittedName>
        <fullName evidence="2">AAA family ATPase</fullName>
    </submittedName>
</protein>
<reference evidence="2 3" key="1">
    <citation type="submission" date="2020-09" db="EMBL/GenBank/DDBJ databases">
        <title>Genome sequences of type strains of Chitinophaga qingshengii and Chitinophaga varians.</title>
        <authorList>
            <person name="Kittiwongwattana C."/>
        </authorList>
    </citation>
    <scope>NUCLEOTIDE SEQUENCE [LARGE SCALE GENOMIC DNA]</scope>
    <source>
        <strain evidence="2 3">JCM 30026</strain>
    </source>
</reference>
<dbReference type="RefSeq" id="WP_188088928.1">
    <property type="nucleotide sequence ID" value="NZ_JACVFC010000002.1"/>
</dbReference>
<accession>A0ABR7TMR3</accession>
<organism evidence="2 3">
    <name type="scientific">Chitinophaga qingshengii</name>
    <dbReference type="NCBI Taxonomy" id="1569794"/>
    <lineage>
        <taxon>Bacteria</taxon>
        <taxon>Pseudomonadati</taxon>
        <taxon>Bacteroidota</taxon>
        <taxon>Chitinophagia</taxon>
        <taxon>Chitinophagales</taxon>
        <taxon>Chitinophagaceae</taxon>
        <taxon>Chitinophaga</taxon>
    </lineage>
</organism>
<keyword evidence="3" id="KW-1185">Reference proteome</keyword>
<evidence type="ECO:0000313" key="2">
    <source>
        <dbReference type="EMBL" id="MBC9931776.1"/>
    </source>
</evidence>
<evidence type="ECO:0000259" key="1">
    <source>
        <dbReference type="Pfam" id="PF13521"/>
    </source>
</evidence>
<dbReference type="InterPro" id="IPR038727">
    <property type="entry name" value="NadR/Ttd14_AAA_dom"/>
</dbReference>
<dbReference type="Pfam" id="PF13521">
    <property type="entry name" value="AAA_28"/>
    <property type="match status" value="1"/>
</dbReference>